<sequence>MRQGNPDRVALVTGGAGALGSAIARRLAGDGATVVLADLDGDRAAATAGEIGAETGARVVGWAADVASDEGNHALVDRLRATYGRLDQLVNNAALNQKSRFGELGESEWQSVLGVNLWGPASLCQAAVPLWRASGGGQVVNISSRTWLSGGPLAYVSSKAGLVGLTRALAVELGPLGVTVNAVAPSTVATPFVTGGRSGDELAAHLEKHRNMTLLSRMATEDDVAEAVAFLASPRAAFITGEVLHVAGGAQLAPAP</sequence>
<dbReference type="PRINTS" id="PR00080">
    <property type="entry name" value="SDRFAMILY"/>
</dbReference>
<reference evidence="3 4" key="1">
    <citation type="journal article" date="2015" name="Int. J. Syst. Evol. Microbiol.">
        <title>Amycolatopsis rhabdoformis sp. nov., an actinomycete isolated from a tropical forest soil.</title>
        <authorList>
            <person name="Souza W.R."/>
            <person name="Silva R.E."/>
            <person name="Goodfellow M."/>
            <person name="Busarakam K."/>
            <person name="Figueiro F.S."/>
            <person name="Ferreira D."/>
            <person name="Rodrigues-Filho E."/>
            <person name="Moraes L.A.B."/>
            <person name="Zucchi T.D."/>
        </authorList>
    </citation>
    <scope>NUCLEOTIDE SEQUENCE [LARGE SCALE GENOMIC DNA]</scope>
    <source>
        <strain evidence="3 4">NCIMB 14900</strain>
    </source>
</reference>
<dbReference type="PANTHER" id="PTHR24321:SF8">
    <property type="entry name" value="ESTRADIOL 17-BETA-DEHYDROGENASE 8-RELATED"/>
    <property type="match status" value="1"/>
</dbReference>
<dbReference type="RefSeq" id="WP_326836868.1">
    <property type="nucleotide sequence ID" value="NZ_CP142149.1"/>
</dbReference>
<keyword evidence="2" id="KW-0560">Oxidoreductase</keyword>
<dbReference type="InterPro" id="IPR002347">
    <property type="entry name" value="SDR_fam"/>
</dbReference>
<gene>
    <name evidence="3" type="ORF">VSH64_18540</name>
</gene>
<dbReference type="SUPFAM" id="SSF51735">
    <property type="entry name" value="NAD(P)-binding Rossmann-fold domains"/>
    <property type="match status" value="1"/>
</dbReference>
<dbReference type="Proteomes" id="UP001330812">
    <property type="component" value="Chromosome"/>
</dbReference>
<dbReference type="PANTHER" id="PTHR24321">
    <property type="entry name" value="DEHYDROGENASES, SHORT CHAIN"/>
    <property type="match status" value="1"/>
</dbReference>
<dbReference type="PRINTS" id="PR00081">
    <property type="entry name" value="GDHRDH"/>
</dbReference>
<evidence type="ECO:0000313" key="3">
    <source>
        <dbReference type="EMBL" id="WSE34071.1"/>
    </source>
</evidence>
<dbReference type="Gene3D" id="3.40.50.720">
    <property type="entry name" value="NAD(P)-binding Rossmann-like Domain"/>
    <property type="match status" value="1"/>
</dbReference>
<organism evidence="3 4">
    <name type="scientific">Amycolatopsis rhabdoformis</name>
    <dbReference type="NCBI Taxonomy" id="1448059"/>
    <lineage>
        <taxon>Bacteria</taxon>
        <taxon>Bacillati</taxon>
        <taxon>Actinomycetota</taxon>
        <taxon>Actinomycetes</taxon>
        <taxon>Pseudonocardiales</taxon>
        <taxon>Pseudonocardiaceae</taxon>
        <taxon>Amycolatopsis</taxon>
    </lineage>
</organism>
<comment type="similarity">
    <text evidence="1">Belongs to the short-chain dehydrogenases/reductases (SDR) family.</text>
</comment>
<evidence type="ECO:0000256" key="1">
    <source>
        <dbReference type="ARBA" id="ARBA00006484"/>
    </source>
</evidence>
<evidence type="ECO:0000256" key="2">
    <source>
        <dbReference type="ARBA" id="ARBA00023002"/>
    </source>
</evidence>
<dbReference type="Pfam" id="PF13561">
    <property type="entry name" value="adh_short_C2"/>
    <property type="match status" value="1"/>
</dbReference>
<proteinExistence type="inferred from homology"/>
<dbReference type="EMBL" id="CP142149">
    <property type="protein sequence ID" value="WSE34071.1"/>
    <property type="molecule type" value="Genomic_DNA"/>
</dbReference>
<accession>A0ABZ1IJ91</accession>
<evidence type="ECO:0000313" key="4">
    <source>
        <dbReference type="Proteomes" id="UP001330812"/>
    </source>
</evidence>
<dbReference type="InterPro" id="IPR036291">
    <property type="entry name" value="NAD(P)-bd_dom_sf"/>
</dbReference>
<keyword evidence="4" id="KW-1185">Reference proteome</keyword>
<name>A0ABZ1IJ91_9PSEU</name>
<dbReference type="CDD" id="cd05233">
    <property type="entry name" value="SDR_c"/>
    <property type="match status" value="1"/>
</dbReference>
<protein>
    <submittedName>
        <fullName evidence="3">SDR family NAD(P)-dependent oxidoreductase</fullName>
    </submittedName>
</protein>